<dbReference type="Pfam" id="PF13385">
    <property type="entry name" value="Laminin_G_3"/>
    <property type="match status" value="2"/>
</dbReference>
<dbReference type="Gene3D" id="2.60.120.200">
    <property type="match status" value="2"/>
</dbReference>
<dbReference type="Pfam" id="PF21231">
    <property type="entry name" value="GH141_M"/>
    <property type="match status" value="1"/>
</dbReference>
<evidence type="ECO:0000256" key="2">
    <source>
        <dbReference type="SAM" id="MobiDB-lite"/>
    </source>
</evidence>
<feature type="domain" description="GH141-like insertion" evidence="3">
    <location>
        <begin position="116"/>
        <end position="255"/>
    </location>
</feature>
<dbReference type="Proteomes" id="UP000066124">
    <property type="component" value="Plasmid pHG3"/>
</dbReference>
<dbReference type="PATRIC" id="fig|35746.4.peg.4098"/>
<dbReference type="SUPFAM" id="SSF51126">
    <property type="entry name" value="Pectin lyase-like"/>
    <property type="match status" value="1"/>
</dbReference>
<dbReference type="InterPro" id="IPR012334">
    <property type="entry name" value="Pectin_lyas_fold"/>
</dbReference>
<gene>
    <name evidence="4" type="ORF">ABY42_18645</name>
</gene>
<organism evidence="4 5">
    <name type="scientific">Haloferax gibbonsii</name>
    <dbReference type="NCBI Taxonomy" id="35746"/>
    <lineage>
        <taxon>Archaea</taxon>
        <taxon>Methanobacteriati</taxon>
        <taxon>Methanobacteriota</taxon>
        <taxon>Stenosarchaea group</taxon>
        <taxon>Halobacteria</taxon>
        <taxon>Halobacteriales</taxon>
        <taxon>Haloferacaceae</taxon>
        <taxon>Haloferax</taxon>
    </lineage>
</organism>
<dbReference type="PANTHER" id="PTHR36453">
    <property type="entry name" value="SECRETED PROTEIN-RELATED"/>
    <property type="match status" value="1"/>
</dbReference>
<reference evidence="5" key="1">
    <citation type="journal article" date="2015" name="J. Biotechnol.">
        <title>Complete genome sequence of Haloferax gibbonsii strain ARA6, a potential producer of polyhydroxyalkanoates and halocins isolated from Araruama, Rio de Janeiro, Brasil.</title>
        <authorList>
            <person name="Pinto L.H."/>
            <person name="D'Alincourt Carvalho-Assef A.P."/>
            <person name="Vieira R.P."/>
            <person name="Clementino M.M."/>
            <person name="Albano R.M."/>
        </authorList>
    </citation>
    <scope>NUCLEOTIDE SEQUENCE [LARGE SCALE GENOMIC DNA]</scope>
    <source>
        <strain evidence="5">ARA6</strain>
        <plasmid evidence="5">Plasmid pHG3</plasmid>
    </source>
</reference>
<feature type="compositionally biased region" description="Low complexity" evidence="2">
    <location>
        <begin position="533"/>
        <end position="548"/>
    </location>
</feature>
<feature type="region of interest" description="Disordered" evidence="2">
    <location>
        <begin position="533"/>
        <end position="572"/>
    </location>
</feature>
<dbReference type="InterPro" id="IPR006626">
    <property type="entry name" value="PbH1"/>
</dbReference>
<evidence type="ECO:0000313" key="5">
    <source>
        <dbReference type="Proteomes" id="UP000066124"/>
    </source>
</evidence>
<sequence length="1046" mass="113939">MTGRVAAAQQVYYVSPSGDDTNGDGSKSNPWQTITKARDEVRSVNGNMSGNIEVRLRGGTYQLSSTVNFTSQDSGTNGYDVIWKAYQDEDVTISGGTEVTGWSDQGDGTYAASVASVEIRSLYVNDERATRARTTENTGVDRKNTGEVDSHVTWNSSDNPVVPADSFNESWDLGTIRLVIEPHWYQFNIRVSDYNISGSEVEIIPEEPEASEISNRTYVFDDGQPFYFENAKSMLTDDGEWFHDQSADTLYYKPRDGESPPTNSSTTVHRSGLETLVSLSGTDNVRFEGLEFAHTDWTYPLNNGLIATQSSRPQNDIDAMRAAVETDDTTNVTFERNVFKLVGGSGLLVKQPATNTTVTGNAFRDMAANGVMFTHPYMSEPSSGVLDSTIDNNYFTRFGQTYNNGDAIIANWVQNVLIEHNTVWNGPYTGIGLGYGYKDVDTLLGDNTVQRNEIHDVMLQHDDGGGIYTLSYQENSSIHENYLHDITRVSQPRGESYPVAAIYLDEQSEGFTVDSNYVENVTKEINLHDAENNTFTNNDTTDTTIRDNAGVTSSYADMESATSIEKGPRVVRSSDSGGSIELLFNESLDSSTATDTSNYSLSSGSVDSASLSTTKHTVTLSTSGTSGSITLSIDGVTNLAGNSLTTSIEFGSPFEYQRLYWPLNSGSGSAALDASNRGSVNDGSISGASWTTSGKYGDALSFSAPSDEVSTDSLDLTTSEFTVAWWQNPNTTEDYNQNVAAKDSWGVFNFHTTANGAIYCGIDTNNRFEPSDIGSGTVETDTWQHFAFTWNDGSATFYKNGIELASSSSMSSGSVTWDGLKVTDNDGEVDDVRFFDRELSQSDIQTVQNNPHAGQRLYWRLDDGSGSTATDVSGGGNNGTISGASWTTSGKYGDALSFSAPSDEVSTDSLDLTTSEFTVAWWQKPNTTKNYNQNVSAKDGWDVFNFSTDSNGAVYCGIDVDNRFEPSDIGSGTVETDTWQHFAFTWNDGSATFYKNGTELASASSMSSGSVTWDGFNVLDNDGEVDDVRFFDRELSSEDIEVVYFG</sequence>
<protein>
    <recommendedName>
        <fullName evidence="3">GH141-like insertion domain-containing protein</fullName>
    </recommendedName>
</protein>
<keyword evidence="4" id="KW-0614">Plasmid</keyword>
<accession>A0A0K1IZ89</accession>
<dbReference type="InterPro" id="IPR048482">
    <property type="entry name" value="GH141_ins"/>
</dbReference>
<dbReference type="InterPro" id="IPR014755">
    <property type="entry name" value="Cu-Rt/internalin_Ig-like"/>
</dbReference>
<dbReference type="Gene3D" id="2.60.40.1220">
    <property type="match status" value="1"/>
</dbReference>
<dbReference type="SMART" id="SM00710">
    <property type="entry name" value="PbH1"/>
    <property type="match status" value="7"/>
</dbReference>
<evidence type="ECO:0000256" key="1">
    <source>
        <dbReference type="ARBA" id="ARBA00022729"/>
    </source>
</evidence>
<evidence type="ECO:0000259" key="3">
    <source>
        <dbReference type="Pfam" id="PF21231"/>
    </source>
</evidence>
<dbReference type="KEGG" id="hgi:ABY42_18645"/>
<dbReference type="InterPro" id="IPR013320">
    <property type="entry name" value="ConA-like_dom_sf"/>
</dbReference>
<dbReference type="InterPro" id="IPR011050">
    <property type="entry name" value="Pectin_lyase_fold/virulence"/>
</dbReference>
<dbReference type="PANTHER" id="PTHR36453:SF1">
    <property type="entry name" value="RIGHT HANDED BETA HELIX DOMAIN-CONTAINING PROTEIN"/>
    <property type="match status" value="1"/>
</dbReference>
<keyword evidence="1" id="KW-0732">Signal</keyword>
<dbReference type="SUPFAM" id="SSF49899">
    <property type="entry name" value="Concanavalin A-like lectins/glucanases"/>
    <property type="match status" value="2"/>
</dbReference>
<proteinExistence type="predicted"/>
<evidence type="ECO:0000313" key="4">
    <source>
        <dbReference type="EMBL" id="AKU09837.1"/>
    </source>
</evidence>
<geneLocation type="plasmid" evidence="4 5">
    <name>pHG3</name>
</geneLocation>
<name>A0A0K1IZ89_HALGI</name>
<feature type="compositionally biased region" description="Polar residues" evidence="2">
    <location>
        <begin position="550"/>
        <end position="563"/>
    </location>
</feature>
<dbReference type="AlphaFoldDB" id="A0A0K1IZ89"/>
<dbReference type="EMBL" id="CP011950">
    <property type="protein sequence ID" value="AKU09837.1"/>
    <property type="molecule type" value="Genomic_DNA"/>
</dbReference>
<dbReference type="Gene3D" id="2.160.20.10">
    <property type="entry name" value="Single-stranded right-handed beta-helix, Pectin lyase-like"/>
    <property type="match status" value="3"/>
</dbReference>